<keyword evidence="4" id="KW-0328">Glycosyltransferase</keyword>
<accession>A0AAE9KHB0</accession>
<evidence type="ECO:0000313" key="3">
    <source>
        <dbReference type="EMBL" id="TCP03733.1"/>
    </source>
</evidence>
<keyword evidence="5" id="KW-1185">Reference proteome</keyword>
<dbReference type="EC" id="2.4.-.-" evidence="4"/>
<keyword evidence="4" id="KW-0808">Transferase</keyword>
<dbReference type="EMBL" id="CP091507">
    <property type="protein sequence ID" value="UOO79800.1"/>
    <property type="molecule type" value="Genomic_DNA"/>
</dbReference>
<dbReference type="SUPFAM" id="SSF53756">
    <property type="entry name" value="UDP-Glycosyltransferase/glycogen phosphorylase"/>
    <property type="match status" value="1"/>
</dbReference>
<dbReference type="GO" id="GO:0016757">
    <property type="term" value="F:glycosyltransferase activity"/>
    <property type="evidence" value="ECO:0007669"/>
    <property type="project" value="UniProtKB-KW"/>
</dbReference>
<dbReference type="InterPro" id="IPR028098">
    <property type="entry name" value="Glyco_trans_4-like_N"/>
</dbReference>
<reference evidence="4" key="3">
    <citation type="journal article" date="2022" name="Res Sq">
        <title>Evolution of multicellular longitudinally dividing oral cavity symbionts (Neisseriaceae).</title>
        <authorList>
            <person name="Nyongesa S."/>
            <person name="Weber P."/>
            <person name="Bernet E."/>
            <person name="Pullido F."/>
            <person name="Nieckarz M."/>
            <person name="Delaby M."/>
            <person name="Nieves C."/>
            <person name="Viehboeck T."/>
            <person name="Krause N."/>
            <person name="Rivera-Millot A."/>
            <person name="Nakamura A."/>
            <person name="Vischer N."/>
            <person name="VanNieuwenhze M."/>
            <person name="Brun Y."/>
            <person name="Cava F."/>
            <person name="Bulgheresi S."/>
            <person name="Veyrier F."/>
        </authorList>
    </citation>
    <scope>NUCLEOTIDE SEQUENCE</scope>
    <source>
        <strain evidence="4">1258/02</strain>
    </source>
</reference>
<dbReference type="Pfam" id="PF00534">
    <property type="entry name" value="Glycos_transf_1"/>
    <property type="match status" value="1"/>
</dbReference>
<organism evidence="4 6">
    <name type="scientific">Uruburuella suis</name>
    <dbReference type="NCBI Taxonomy" id="252130"/>
    <lineage>
        <taxon>Bacteria</taxon>
        <taxon>Pseudomonadati</taxon>
        <taxon>Pseudomonadota</taxon>
        <taxon>Betaproteobacteria</taxon>
        <taxon>Neisseriales</taxon>
        <taxon>Neisseriaceae</taxon>
        <taxon>Uruburuella</taxon>
    </lineage>
</organism>
<dbReference type="EMBL" id="SLXE01000019">
    <property type="protein sequence ID" value="TCP03733.1"/>
    <property type="molecule type" value="Genomic_DNA"/>
</dbReference>
<evidence type="ECO:0000259" key="1">
    <source>
        <dbReference type="Pfam" id="PF00534"/>
    </source>
</evidence>
<dbReference type="Proteomes" id="UP000829756">
    <property type="component" value="Chromosome"/>
</dbReference>
<feature type="domain" description="Glycosyl transferase family 1" evidence="1">
    <location>
        <begin position="208"/>
        <end position="352"/>
    </location>
</feature>
<dbReference type="AlphaFoldDB" id="A0AAE9KHB0"/>
<proteinExistence type="predicted"/>
<feature type="domain" description="Glycosyltransferase subfamily 4-like N-terminal" evidence="2">
    <location>
        <begin position="23"/>
        <end position="180"/>
    </location>
</feature>
<dbReference type="KEGG" id="usu:LVJ78_01875"/>
<dbReference type="RefSeq" id="WP_132954187.1">
    <property type="nucleotide sequence ID" value="NZ_CP091507.1"/>
</dbReference>
<evidence type="ECO:0000313" key="5">
    <source>
        <dbReference type="Proteomes" id="UP000294721"/>
    </source>
</evidence>
<sequence>MHVLILPSWYPETPDDVDGIFFRQQAQALQRAGLTVGVIAPQFRSMRGRPDTLFSSQYGFRQYVEQDVPTFAYQTMYFFPRMRIDRDRWVRAGKKLFARYVAQHGKPDILHAHCMNHAGILAHAIHQETGIPYVITEHSSTYARKLIHDWQWPAMQPAAEKAAARLAVSKEFCSLLQNEYKGLSWAYLPNILSAKFEAPVDLSAKPQNEHFTFCSVAHLQHKKGFDILLPAFAEALKTRPGLKLKIGGTGPEEAGLRQLAANLNLGDSVAFLGGLKNEEVLRLMYESDAFVLASRIETFGVVFIEALAQGLPVLATRCGGPESIVTESNGLLVPSENQQALTEGLLKLHDNHRQYIPEQLRQACLAEFGEHSVVAQLMATYRAATSD</sequence>
<gene>
    <name evidence="3" type="ORF">EV680_11925</name>
    <name evidence="4" type="ORF">LVJ78_01875</name>
</gene>
<dbReference type="Proteomes" id="UP000294721">
    <property type="component" value="Unassembled WGS sequence"/>
</dbReference>
<name>A0AAE9KHB0_9NEIS</name>
<evidence type="ECO:0000313" key="4">
    <source>
        <dbReference type="EMBL" id="UOO79800.1"/>
    </source>
</evidence>
<reference evidence="4" key="2">
    <citation type="submission" date="2021-12" db="EMBL/GenBank/DDBJ databases">
        <authorList>
            <person name="Veyrier F.J."/>
        </authorList>
    </citation>
    <scope>NUCLEOTIDE SEQUENCE</scope>
    <source>
        <strain evidence="4">1258/02</strain>
    </source>
</reference>
<dbReference type="PANTHER" id="PTHR45947">
    <property type="entry name" value="SULFOQUINOVOSYL TRANSFERASE SQD2"/>
    <property type="match status" value="1"/>
</dbReference>
<dbReference type="Gene3D" id="3.40.50.2000">
    <property type="entry name" value="Glycogen Phosphorylase B"/>
    <property type="match status" value="2"/>
</dbReference>
<dbReference type="InterPro" id="IPR050194">
    <property type="entry name" value="Glycosyltransferase_grp1"/>
</dbReference>
<dbReference type="InterPro" id="IPR001296">
    <property type="entry name" value="Glyco_trans_1"/>
</dbReference>
<reference evidence="3 5" key="1">
    <citation type="submission" date="2019-03" db="EMBL/GenBank/DDBJ databases">
        <title>Genomic Encyclopedia of Type Strains, Phase IV (KMG-IV): sequencing the most valuable type-strain genomes for metagenomic binning, comparative biology and taxonomic classification.</title>
        <authorList>
            <person name="Goeker M."/>
        </authorList>
    </citation>
    <scope>NUCLEOTIDE SEQUENCE [LARGE SCALE GENOMIC DNA]</scope>
    <source>
        <strain evidence="3 5">DSM 17474</strain>
    </source>
</reference>
<dbReference type="PANTHER" id="PTHR45947:SF3">
    <property type="entry name" value="SULFOQUINOVOSYL TRANSFERASE SQD2"/>
    <property type="match status" value="1"/>
</dbReference>
<evidence type="ECO:0000259" key="2">
    <source>
        <dbReference type="Pfam" id="PF13439"/>
    </source>
</evidence>
<protein>
    <submittedName>
        <fullName evidence="3 4">Glycosyltransferase</fullName>
        <ecNumber evidence="4">2.4.-.-</ecNumber>
    </submittedName>
</protein>
<dbReference type="Pfam" id="PF13439">
    <property type="entry name" value="Glyco_transf_4"/>
    <property type="match status" value="1"/>
</dbReference>
<evidence type="ECO:0000313" key="6">
    <source>
        <dbReference type="Proteomes" id="UP000829756"/>
    </source>
</evidence>